<dbReference type="Proteomes" id="UP000667802">
    <property type="component" value="Unassembled WGS sequence"/>
</dbReference>
<proteinExistence type="predicted"/>
<keyword evidence="2" id="KW-1185">Reference proteome</keyword>
<organism evidence="1 2">
    <name type="scientific">Aetokthonos hydrillicola Thurmond2011</name>
    <dbReference type="NCBI Taxonomy" id="2712845"/>
    <lineage>
        <taxon>Bacteria</taxon>
        <taxon>Bacillati</taxon>
        <taxon>Cyanobacteriota</taxon>
        <taxon>Cyanophyceae</taxon>
        <taxon>Nostocales</taxon>
        <taxon>Hapalosiphonaceae</taxon>
        <taxon>Aetokthonos</taxon>
    </lineage>
</organism>
<gene>
    <name evidence="1" type="ORF">G7B40_031790</name>
</gene>
<comment type="caution">
    <text evidence="1">The sequence shown here is derived from an EMBL/GenBank/DDBJ whole genome shotgun (WGS) entry which is preliminary data.</text>
</comment>
<evidence type="ECO:0000313" key="1">
    <source>
        <dbReference type="EMBL" id="MDR9899110.1"/>
    </source>
</evidence>
<sequence>MQSQQLRAIDFAEFRKNHPLNFLLFYGNYEVINTVYLDDGSPLVDLSLELFNQSDEVVKFAAPPNNAEDASGQNCHFYLNLDGQYCLETTPQGWKVVQESDNLFYFLKQEASDLQPKAANASTNKIVLNLGTFRAFPEGGTRTIRAELIYGPLLRNKDDKQFKDEHNQYFSYGNTIFITNNRSGKKTLPLQVGFAAGNSVLNDGTSTNSLELLIANKNWPSSNLSLSQDSEFVIRFEMGDKAQEGAVATEAQIKNISISTTSSNWQVQHVPSSTEWTVKPKSGINSLASDEAIKLNITNLVTGNSSGSGYLYVRYKNIPNYPDGQFVVPVEKTPLLYQENRVRIGTISPTARLDVAGTADTGEISLQLRGGNNSNNYKSNQITFGYGNTDDYRHAIKTRHNASAKSGNAMDFYVWQKDSDKKDDIGTLHTMTLDGGKVGIGTTSPNLHLSIGDHDTGLQQQGDNQLAIYTANTERMRINAQGNVGIGTTSPSEKLEVNGSCKVVGNLSFGDQPRQMINLWNTSFGIGIQNSTQYFRTSNHFAWYKGGQHIYDGLSPGGGTVQMVINDGNVGIGTTTPSATLDVHGEFHINGKPPIEYRTYTSTKNNPTIGTAYSTSDWFPIVAGVKVIGPPFDAMVGVGESIGSGGYPPFSFLPEVENNKWVIRCNIPGVAEKSWEIRVVFISSKLVKSF</sequence>
<reference evidence="2" key="1">
    <citation type="journal article" date="2021" name="Science">
        <title>Hunting the eagle killer: A cyanobacterial neurotoxin causes vacuolar myelinopathy.</title>
        <authorList>
            <person name="Breinlinger S."/>
            <person name="Phillips T.J."/>
            <person name="Haram B.N."/>
            <person name="Mares J."/>
            <person name="Martinez Yerena J.A."/>
            <person name="Hrouzek P."/>
            <person name="Sobotka R."/>
            <person name="Henderson W.M."/>
            <person name="Schmieder P."/>
            <person name="Williams S.M."/>
            <person name="Lauderdale J.D."/>
            <person name="Wilde H.D."/>
            <person name="Gerrin W."/>
            <person name="Kust A."/>
            <person name="Washington J.W."/>
            <person name="Wagner C."/>
            <person name="Geier B."/>
            <person name="Liebeke M."/>
            <person name="Enke H."/>
            <person name="Niedermeyer T.H.J."/>
            <person name="Wilde S.B."/>
        </authorList>
    </citation>
    <scope>NUCLEOTIDE SEQUENCE [LARGE SCALE GENOMIC DNA]</scope>
    <source>
        <strain evidence="2">Thurmond2011</strain>
    </source>
</reference>
<protein>
    <submittedName>
        <fullName evidence="1">Uncharacterized protein</fullName>
    </submittedName>
</protein>
<dbReference type="EMBL" id="JAALHA020000022">
    <property type="protein sequence ID" value="MDR9899110.1"/>
    <property type="molecule type" value="Genomic_DNA"/>
</dbReference>
<accession>A0AAP5ICK9</accession>
<evidence type="ECO:0000313" key="2">
    <source>
        <dbReference type="Proteomes" id="UP000667802"/>
    </source>
</evidence>
<dbReference type="AlphaFoldDB" id="A0AAP5ICK9"/>
<name>A0AAP5ICK9_9CYAN</name>
<dbReference type="RefSeq" id="WP_208344145.1">
    <property type="nucleotide sequence ID" value="NZ_CAWQFN010000479.1"/>
</dbReference>